<comment type="caution">
    <text evidence="1">The sequence shown here is derived from an EMBL/GenBank/DDBJ whole genome shotgun (WGS) entry which is preliminary data.</text>
</comment>
<evidence type="ECO:0000313" key="1">
    <source>
        <dbReference type="EMBL" id="KAG0587180.1"/>
    </source>
</evidence>
<keyword evidence="2" id="KW-1185">Reference proteome</keyword>
<dbReference type="EMBL" id="CM026422">
    <property type="protein sequence ID" value="KAG0587180.1"/>
    <property type="molecule type" value="Genomic_DNA"/>
</dbReference>
<reference evidence="1" key="1">
    <citation type="submission" date="2020-06" db="EMBL/GenBank/DDBJ databases">
        <title>WGS assembly of Ceratodon purpureus strain R40.</title>
        <authorList>
            <person name="Carey S.B."/>
            <person name="Jenkins J."/>
            <person name="Shu S."/>
            <person name="Lovell J.T."/>
            <person name="Sreedasyam A."/>
            <person name="Maumus F."/>
            <person name="Tiley G.P."/>
            <person name="Fernandez-Pozo N."/>
            <person name="Barry K."/>
            <person name="Chen C."/>
            <person name="Wang M."/>
            <person name="Lipzen A."/>
            <person name="Daum C."/>
            <person name="Saski C.A."/>
            <person name="Payton A.C."/>
            <person name="Mcbreen J.C."/>
            <person name="Conrad R.E."/>
            <person name="Kollar L.M."/>
            <person name="Olsson S."/>
            <person name="Huttunen S."/>
            <person name="Landis J.B."/>
            <person name="Wickett N.J."/>
            <person name="Johnson M.G."/>
            <person name="Rensing S.A."/>
            <person name="Grimwood J."/>
            <person name="Schmutz J."/>
            <person name="Mcdaniel S.F."/>
        </authorList>
    </citation>
    <scope>NUCLEOTIDE SEQUENCE</scope>
    <source>
        <strain evidence="1">R40</strain>
    </source>
</reference>
<dbReference type="AlphaFoldDB" id="A0A8T0ITY6"/>
<dbReference type="Proteomes" id="UP000822688">
    <property type="component" value="Chromosome 2"/>
</dbReference>
<organism evidence="1 2">
    <name type="scientific">Ceratodon purpureus</name>
    <name type="common">Fire moss</name>
    <name type="synonym">Dicranum purpureum</name>
    <dbReference type="NCBI Taxonomy" id="3225"/>
    <lineage>
        <taxon>Eukaryota</taxon>
        <taxon>Viridiplantae</taxon>
        <taxon>Streptophyta</taxon>
        <taxon>Embryophyta</taxon>
        <taxon>Bryophyta</taxon>
        <taxon>Bryophytina</taxon>
        <taxon>Bryopsida</taxon>
        <taxon>Dicranidae</taxon>
        <taxon>Pseudoditrichales</taxon>
        <taxon>Ditrichaceae</taxon>
        <taxon>Ceratodon</taxon>
    </lineage>
</organism>
<name>A0A8T0ITY6_CERPU</name>
<proteinExistence type="predicted"/>
<sequence length="101" mass="11340">METAIPDSPLNQDSHQRCEHYLTTSDKFDRHSNGINRHLTALPPISQTALKPTQTKLHISNFIKDLAQTFQFLQLGTVSEVTSRIMLGRFRLAGVTPKPSP</sequence>
<protein>
    <submittedName>
        <fullName evidence="1">Uncharacterized protein</fullName>
    </submittedName>
</protein>
<evidence type="ECO:0000313" key="2">
    <source>
        <dbReference type="Proteomes" id="UP000822688"/>
    </source>
</evidence>
<accession>A0A8T0ITY6</accession>
<gene>
    <name evidence="1" type="ORF">KC19_2G146000</name>
</gene>